<organism evidence="5 6">
    <name type="scientific">Cochleicola gelatinilyticus</name>
    <dbReference type="NCBI Taxonomy" id="1763537"/>
    <lineage>
        <taxon>Bacteria</taxon>
        <taxon>Pseudomonadati</taxon>
        <taxon>Bacteroidota</taxon>
        <taxon>Flavobacteriia</taxon>
        <taxon>Flavobacteriales</taxon>
        <taxon>Flavobacteriaceae</taxon>
        <taxon>Cochleicola</taxon>
    </lineage>
</organism>
<dbReference type="RefSeq" id="WP_068592487.1">
    <property type="nucleotide sequence ID" value="NZ_LRXL01000037.1"/>
</dbReference>
<evidence type="ECO:0000259" key="4">
    <source>
        <dbReference type="SMART" id="SM00563"/>
    </source>
</evidence>
<accession>A0A167HUF6</accession>
<dbReference type="AlphaFoldDB" id="A0A167HUF6"/>
<evidence type="ECO:0000256" key="3">
    <source>
        <dbReference type="ARBA" id="ARBA00023315"/>
    </source>
</evidence>
<dbReference type="PANTHER" id="PTHR10434">
    <property type="entry name" value="1-ACYL-SN-GLYCEROL-3-PHOSPHATE ACYLTRANSFERASE"/>
    <property type="match status" value="1"/>
</dbReference>
<dbReference type="SUPFAM" id="SSF69593">
    <property type="entry name" value="Glycerol-3-phosphate (1)-acyltransferase"/>
    <property type="match status" value="1"/>
</dbReference>
<dbReference type="InterPro" id="IPR002123">
    <property type="entry name" value="Plipid/glycerol_acylTrfase"/>
</dbReference>
<gene>
    <name evidence="5" type="ORF">ULVI_10400</name>
</gene>
<evidence type="ECO:0000256" key="2">
    <source>
        <dbReference type="ARBA" id="ARBA00022679"/>
    </source>
</evidence>
<comment type="caution">
    <text evidence="5">The sequence shown here is derived from an EMBL/GenBank/DDBJ whole genome shotgun (WGS) entry which is preliminary data.</text>
</comment>
<evidence type="ECO:0000313" key="5">
    <source>
        <dbReference type="EMBL" id="OAB78974.1"/>
    </source>
</evidence>
<keyword evidence="2 5" id="KW-0808">Transferase</keyword>
<feature type="domain" description="Phospholipid/glycerol acyltransferase" evidence="4">
    <location>
        <begin position="28"/>
        <end position="140"/>
    </location>
</feature>
<dbReference type="Proteomes" id="UP000077013">
    <property type="component" value="Unassembled WGS sequence"/>
</dbReference>
<sequence length="178" mass="20176">MGFTKFLYTTVFGWKINGDFDRAIKRSVLICAPHTSYQDFLISIAARRILKVEINFVGKKELFTGAFGWFFKWMGGAPLNRGTSENKVEAISKVIQAHDEFRLAIAPEGTRNKVEKWKTGYYYIAISANVPIIPIGFDYPNKTIHIGSAFYPTGNIQNDENTLKSFYKGIIGKFPDKC</sequence>
<dbReference type="OrthoDB" id="9796839at2"/>
<evidence type="ECO:0000256" key="1">
    <source>
        <dbReference type="ARBA" id="ARBA00005189"/>
    </source>
</evidence>
<name>A0A167HUF6_9FLAO</name>
<dbReference type="STRING" id="1763537.ULVI_10400"/>
<reference evidence="5 6" key="1">
    <citation type="submission" date="2016-02" db="EMBL/GenBank/DDBJ databases">
        <title>Ulvibacter sp. LPB0005, isolated from Thais luteostoma.</title>
        <authorList>
            <person name="Shin S.-K."/>
            <person name="Yi H."/>
        </authorList>
    </citation>
    <scope>NUCLEOTIDE SEQUENCE [LARGE SCALE GENOMIC DNA]</scope>
    <source>
        <strain evidence="5 6">LPB0005</strain>
    </source>
</reference>
<dbReference type="SMART" id="SM00563">
    <property type="entry name" value="PlsC"/>
    <property type="match status" value="1"/>
</dbReference>
<dbReference type="Pfam" id="PF01553">
    <property type="entry name" value="Acyltransferase"/>
    <property type="match status" value="1"/>
</dbReference>
<keyword evidence="6" id="KW-1185">Reference proteome</keyword>
<dbReference type="EMBL" id="LRXL01000037">
    <property type="protein sequence ID" value="OAB78974.1"/>
    <property type="molecule type" value="Genomic_DNA"/>
</dbReference>
<dbReference type="PANTHER" id="PTHR10434:SF9">
    <property type="entry name" value="PHOSPHOLIPID_GLYCEROL ACYLTRANSFERASE DOMAIN-CONTAINING PROTEIN"/>
    <property type="match status" value="1"/>
</dbReference>
<evidence type="ECO:0000313" key="6">
    <source>
        <dbReference type="Proteomes" id="UP000077013"/>
    </source>
</evidence>
<protein>
    <submittedName>
        <fullName evidence="5">Acyltransferase</fullName>
    </submittedName>
</protein>
<dbReference type="GO" id="GO:0003841">
    <property type="term" value="F:1-acylglycerol-3-phosphate O-acyltransferase activity"/>
    <property type="evidence" value="ECO:0007669"/>
    <property type="project" value="TreeGrafter"/>
</dbReference>
<dbReference type="GO" id="GO:0006654">
    <property type="term" value="P:phosphatidic acid biosynthetic process"/>
    <property type="evidence" value="ECO:0007669"/>
    <property type="project" value="TreeGrafter"/>
</dbReference>
<comment type="pathway">
    <text evidence="1">Lipid metabolism.</text>
</comment>
<proteinExistence type="predicted"/>
<keyword evidence="3 5" id="KW-0012">Acyltransferase</keyword>